<evidence type="ECO:0000313" key="3">
    <source>
        <dbReference type="Proteomes" id="UP000681720"/>
    </source>
</evidence>
<comment type="caution">
    <text evidence="2">The sequence shown here is derived from an EMBL/GenBank/DDBJ whole genome shotgun (WGS) entry which is preliminary data.</text>
</comment>
<dbReference type="Proteomes" id="UP000681720">
    <property type="component" value="Unassembled WGS sequence"/>
</dbReference>
<evidence type="ECO:0000313" key="2">
    <source>
        <dbReference type="EMBL" id="CAF4043623.1"/>
    </source>
</evidence>
<organism evidence="2 3">
    <name type="scientific">Rotaria magnacalcarata</name>
    <dbReference type="NCBI Taxonomy" id="392030"/>
    <lineage>
        <taxon>Eukaryota</taxon>
        <taxon>Metazoa</taxon>
        <taxon>Spiralia</taxon>
        <taxon>Gnathifera</taxon>
        <taxon>Rotifera</taxon>
        <taxon>Eurotatoria</taxon>
        <taxon>Bdelloidea</taxon>
        <taxon>Philodinida</taxon>
        <taxon>Philodinidae</taxon>
        <taxon>Rotaria</taxon>
    </lineage>
</organism>
<gene>
    <name evidence="2" type="ORF">GIL414_LOCUS14045</name>
</gene>
<dbReference type="EMBL" id="CAJOBJ010005838">
    <property type="protein sequence ID" value="CAF4043623.1"/>
    <property type="molecule type" value="Genomic_DNA"/>
</dbReference>
<protein>
    <submittedName>
        <fullName evidence="2">Uncharacterized protein</fullName>
    </submittedName>
</protein>
<feature type="region of interest" description="Disordered" evidence="1">
    <location>
        <begin position="35"/>
        <end position="72"/>
    </location>
</feature>
<accession>A0A8S2PAM9</accession>
<proteinExistence type="predicted"/>
<feature type="non-terminal residue" evidence="2">
    <location>
        <position position="1"/>
    </location>
</feature>
<reference evidence="2" key="1">
    <citation type="submission" date="2021-02" db="EMBL/GenBank/DDBJ databases">
        <authorList>
            <person name="Nowell W R."/>
        </authorList>
    </citation>
    <scope>NUCLEOTIDE SEQUENCE</scope>
</reference>
<evidence type="ECO:0000256" key="1">
    <source>
        <dbReference type="SAM" id="MobiDB-lite"/>
    </source>
</evidence>
<feature type="compositionally biased region" description="Polar residues" evidence="1">
    <location>
        <begin position="60"/>
        <end position="72"/>
    </location>
</feature>
<dbReference type="AlphaFoldDB" id="A0A8S2PAM9"/>
<name>A0A8S2PAM9_9BILA</name>
<sequence length="72" mass="8529">AVRVKYRLSEDGYRRYYTNTLRVKLSRYLYDQGSRKLKQPGNNQQQLSQQQQRTTTASSIESNHSYTAHMND</sequence>
<feature type="compositionally biased region" description="Low complexity" evidence="1">
    <location>
        <begin position="44"/>
        <end position="59"/>
    </location>
</feature>